<reference evidence="10" key="1">
    <citation type="journal article" date="2014" name="Int. J. Syst. Evol. Microbiol.">
        <title>Complete genome sequence of Corynebacterium casei LMG S-19264T (=DSM 44701T), isolated from a smear-ripened cheese.</title>
        <authorList>
            <consortium name="US DOE Joint Genome Institute (JGI-PGF)"/>
            <person name="Walter F."/>
            <person name="Albersmeier A."/>
            <person name="Kalinowski J."/>
            <person name="Ruckert C."/>
        </authorList>
    </citation>
    <scope>NUCLEOTIDE SEQUENCE</scope>
    <source>
        <strain evidence="10">KCTC 22164</strain>
    </source>
</reference>
<dbReference type="Gene3D" id="1.10.287.950">
    <property type="entry name" value="Methyl-accepting chemotaxis protein"/>
    <property type="match status" value="1"/>
</dbReference>
<dbReference type="Pfam" id="PF00015">
    <property type="entry name" value="MCPsignal"/>
    <property type="match status" value="1"/>
</dbReference>
<dbReference type="CDD" id="cd11386">
    <property type="entry name" value="MCP_signal"/>
    <property type="match status" value="1"/>
</dbReference>
<dbReference type="Proteomes" id="UP000631300">
    <property type="component" value="Unassembled WGS sequence"/>
</dbReference>
<accession>A0A918JI00</accession>
<organism evidence="10 11">
    <name type="scientific">Alteromonas halophila</name>
    <dbReference type="NCBI Taxonomy" id="516698"/>
    <lineage>
        <taxon>Bacteria</taxon>
        <taxon>Pseudomonadati</taxon>
        <taxon>Pseudomonadota</taxon>
        <taxon>Gammaproteobacteria</taxon>
        <taxon>Alteromonadales</taxon>
        <taxon>Alteromonadaceae</taxon>
        <taxon>Alteromonas/Salinimonas group</taxon>
        <taxon>Alteromonas</taxon>
    </lineage>
</organism>
<reference evidence="10" key="2">
    <citation type="submission" date="2020-09" db="EMBL/GenBank/DDBJ databases">
        <authorList>
            <person name="Sun Q."/>
            <person name="Kim S."/>
        </authorList>
    </citation>
    <scope>NUCLEOTIDE SEQUENCE</scope>
    <source>
        <strain evidence="10">KCTC 22164</strain>
    </source>
</reference>
<evidence type="ECO:0000259" key="8">
    <source>
        <dbReference type="PROSITE" id="PS50192"/>
    </source>
</evidence>
<dbReference type="SMART" id="SM00283">
    <property type="entry name" value="MA"/>
    <property type="match status" value="1"/>
</dbReference>
<comment type="caution">
    <text evidence="10">The sequence shown here is derived from an EMBL/GenBank/DDBJ whole genome shotgun (WGS) entry which is preliminary data.</text>
</comment>
<dbReference type="InterPro" id="IPR000727">
    <property type="entry name" value="T_SNARE_dom"/>
</dbReference>
<keyword evidence="3 5" id="KW-0807">Transducer</keyword>
<dbReference type="PROSITE" id="PS50111">
    <property type="entry name" value="CHEMOTAXIS_TRANSDUC_2"/>
    <property type="match status" value="1"/>
</dbReference>
<evidence type="ECO:0000259" key="9">
    <source>
        <dbReference type="PROSITE" id="PS50885"/>
    </source>
</evidence>
<dbReference type="EMBL" id="BMXP01000002">
    <property type="protein sequence ID" value="GGW80427.1"/>
    <property type="molecule type" value="Genomic_DNA"/>
</dbReference>
<sequence>MSFLTRMPIATKIFLIPGIAVLSFVVYLLITIYTALDNGELLDRAQKVQFPALQLSASTLVDMREVRDTLSSAVTTGDEDTLLQAEQLAENVDTGLDQIVAISGGFSGEISRIREGFNDYFSVAHDVSRSMIDGTADFSRIGQLSEQMNASFDDAVSAMSVFRDKQQAEFEQAFSDTESANTSLISTGIVISIVMTLILFATAIPIVRGITQSIVDVVRSLKDIAQENGDLTVRISTNSKDEIGDLVYWFNQFMDKLQGVVKDVVEASLPLSNLAQDLRGLTEETGRTIDVQQAAAGDAKHAVDTMSHSVDDVAQSAAQAANDAGEATDAATEGKQIVEQTVASIQQLAENVRETAGVIGRLEQDSNKVGSVLDVIKGIAEQTNLLALNAAIEAARAGEQGRGFAVVADEVRTLASRTQQSTEEIQNTIEQLQSAAKSAVDVMARGTEQAGASVDTANRAGASLETITSTIGRINSMNEQIARNTEDQRNVASDIVKHVDVIHVRTEETAERSDQLGSMCNELADLAQNLEAIAKQFRV</sequence>
<dbReference type="InterPro" id="IPR004089">
    <property type="entry name" value="MCPsignal_dom"/>
</dbReference>
<feature type="domain" description="HAMP" evidence="9">
    <location>
        <begin position="208"/>
        <end position="262"/>
    </location>
</feature>
<comment type="similarity">
    <text evidence="4">Belongs to the methyl-accepting chemotaxis (MCP) protein family.</text>
</comment>
<evidence type="ECO:0000256" key="2">
    <source>
        <dbReference type="ARBA" id="ARBA00022519"/>
    </source>
</evidence>
<evidence type="ECO:0000313" key="10">
    <source>
        <dbReference type="EMBL" id="GGW80427.1"/>
    </source>
</evidence>
<dbReference type="SUPFAM" id="SSF58104">
    <property type="entry name" value="Methyl-accepting chemotaxis protein (MCP) signaling domain"/>
    <property type="match status" value="1"/>
</dbReference>
<proteinExistence type="inferred from homology"/>
<feature type="transmembrane region" description="Helical" evidence="6">
    <location>
        <begin position="12"/>
        <end position="36"/>
    </location>
</feature>
<keyword evidence="2" id="KW-0997">Cell inner membrane</keyword>
<protein>
    <submittedName>
        <fullName evidence="10">Methyl-accepting chemotaxis protein</fullName>
    </submittedName>
</protein>
<dbReference type="CDD" id="cd06225">
    <property type="entry name" value="HAMP"/>
    <property type="match status" value="1"/>
</dbReference>
<dbReference type="SMART" id="SM00304">
    <property type="entry name" value="HAMP"/>
    <property type="match status" value="1"/>
</dbReference>
<dbReference type="PANTHER" id="PTHR32089">
    <property type="entry name" value="METHYL-ACCEPTING CHEMOTAXIS PROTEIN MCPB"/>
    <property type="match status" value="1"/>
</dbReference>
<dbReference type="GO" id="GO:0007165">
    <property type="term" value="P:signal transduction"/>
    <property type="evidence" value="ECO:0007669"/>
    <property type="project" value="UniProtKB-KW"/>
</dbReference>
<evidence type="ECO:0000313" key="11">
    <source>
        <dbReference type="Proteomes" id="UP000631300"/>
    </source>
</evidence>
<comment type="subcellular location">
    <subcellularLocation>
        <location evidence="1">Cell inner membrane</location>
        <topology evidence="1">Multi-pass membrane protein</topology>
    </subcellularLocation>
</comment>
<dbReference type="PROSITE" id="PS50885">
    <property type="entry name" value="HAMP"/>
    <property type="match status" value="1"/>
</dbReference>
<dbReference type="PROSITE" id="PS50192">
    <property type="entry name" value="T_SNARE"/>
    <property type="match status" value="1"/>
</dbReference>
<dbReference type="PANTHER" id="PTHR32089:SF120">
    <property type="entry name" value="METHYL-ACCEPTING CHEMOTAXIS PROTEIN TLPQ"/>
    <property type="match status" value="1"/>
</dbReference>
<feature type="domain" description="T-SNARE coiled-coil homology" evidence="8">
    <location>
        <begin position="463"/>
        <end position="516"/>
    </location>
</feature>
<dbReference type="GO" id="GO:0006935">
    <property type="term" value="P:chemotaxis"/>
    <property type="evidence" value="ECO:0007669"/>
    <property type="project" value="UniProtKB-ARBA"/>
</dbReference>
<keyword evidence="2" id="KW-1003">Cell membrane</keyword>
<dbReference type="InterPro" id="IPR003660">
    <property type="entry name" value="HAMP_dom"/>
</dbReference>
<evidence type="ECO:0000256" key="1">
    <source>
        <dbReference type="ARBA" id="ARBA00004429"/>
    </source>
</evidence>
<evidence type="ECO:0000256" key="5">
    <source>
        <dbReference type="PROSITE-ProRule" id="PRU00284"/>
    </source>
</evidence>
<dbReference type="GO" id="GO:0005886">
    <property type="term" value="C:plasma membrane"/>
    <property type="evidence" value="ECO:0007669"/>
    <property type="project" value="UniProtKB-SubCell"/>
</dbReference>
<dbReference type="RefSeq" id="WP_189404305.1">
    <property type="nucleotide sequence ID" value="NZ_BMXP01000002.1"/>
</dbReference>
<feature type="domain" description="Methyl-accepting transducer" evidence="7">
    <location>
        <begin position="267"/>
        <end position="503"/>
    </location>
</feature>
<gene>
    <name evidence="10" type="ORF">GCM10007391_11680</name>
</gene>
<evidence type="ECO:0000259" key="7">
    <source>
        <dbReference type="PROSITE" id="PS50111"/>
    </source>
</evidence>
<keyword evidence="6" id="KW-0812">Transmembrane</keyword>
<evidence type="ECO:0000256" key="4">
    <source>
        <dbReference type="ARBA" id="ARBA00029447"/>
    </source>
</evidence>
<evidence type="ECO:0000256" key="3">
    <source>
        <dbReference type="ARBA" id="ARBA00023224"/>
    </source>
</evidence>
<keyword evidence="6" id="KW-0472">Membrane</keyword>
<dbReference type="Pfam" id="PF00672">
    <property type="entry name" value="HAMP"/>
    <property type="match status" value="1"/>
</dbReference>
<name>A0A918JI00_9ALTE</name>
<keyword evidence="11" id="KW-1185">Reference proteome</keyword>
<dbReference type="FunFam" id="1.10.287.950:FF:000001">
    <property type="entry name" value="Methyl-accepting chemotaxis sensory transducer"/>
    <property type="match status" value="1"/>
</dbReference>
<keyword evidence="6" id="KW-1133">Transmembrane helix</keyword>
<dbReference type="AlphaFoldDB" id="A0A918JI00"/>
<evidence type="ECO:0000256" key="6">
    <source>
        <dbReference type="SAM" id="Phobius"/>
    </source>
</evidence>